<organism evidence="2 3">
    <name type="scientific">Pseudomonas xionganensis</name>
    <dbReference type="NCBI Taxonomy" id="2654845"/>
    <lineage>
        <taxon>Bacteria</taxon>
        <taxon>Pseudomonadati</taxon>
        <taxon>Pseudomonadota</taxon>
        <taxon>Gammaproteobacteria</taxon>
        <taxon>Pseudomonadales</taxon>
        <taxon>Pseudomonadaceae</taxon>
        <taxon>Pseudomonas</taxon>
    </lineage>
</organism>
<name>A0A6I4KY39_9PSED</name>
<keyword evidence="1" id="KW-0812">Transmembrane</keyword>
<evidence type="ECO:0000313" key="2">
    <source>
        <dbReference type="EMBL" id="MVW76708.1"/>
    </source>
</evidence>
<sequence length="130" mass="13907">MNFNIVGFTGYDIALLVACTFGAIVGSFAQAIVATIHPDGPPNKEGVMHFASPALQEARGAWIAMRLVLGGILGFVFGLYFVGTLHETPATFAKVWALSFIVGYAAPKIWAAQERTLLRSVAGSPHERET</sequence>
<accession>A0A6I4KY39</accession>
<dbReference type="EMBL" id="WKJZ01000003">
    <property type="protein sequence ID" value="MVW76708.1"/>
    <property type="molecule type" value="Genomic_DNA"/>
</dbReference>
<keyword evidence="1" id="KW-1133">Transmembrane helix</keyword>
<dbReference type="Proteomes" id="UP000429555">
    <property type="component" value="Unassembled WGS sequence"/>
</dbReference>
<feature type="transmembrane region" description="Helical" evidence="1">
    <location>
        <begin position="13"/>
        <end position="36"/>
    </location>
</feature>
<dbReference type="AlphaFoldDB" id="A0A6I4KY39"/>
<feature type="transmembrane region" description="Helical" evidence="1">
    <location>
        <begin position="63"/>
        <end position="83"/>
    </location>
</feature>
<comment type="caution">
    <text evidence="2">The sequence shown here is derived from an EMBL/GenBank/DDBJ whole genome shotgun (WGS) entry which is preliminary data.</text>
</comment>
<reference evidence="2 3" key="1">
    <citation type="submission" date="2019-11" db="EMBL/GenBank/DDBJ databases">
        <title>Pseudomonas flavidum sp. nov., isolated from Baiyang Lake.</title>
        <authorList>
            <person name="Zhao Y."/>
        </authorList>
    </citation>
    <scope>NUCLEOTIDE SEQUENCE [LARGE SCALE GENOMIC DNA]</scope>
    <source>
        <strain evidence="3">R-22-3 w-18</strain>
    </source>
</reference>
<evidence type="ECO:0000256" key="1">
    <source>
        <dbReference type="SAM" id="Phobius"/>
    </source>
</evidence>
<keyword evidence="3" id="KW-1185">Reference proteome</keyword>
<protein>
    <submittedName>
        <fullName evidence="2">Uncharacterized protein</fullName>
    </submittedName>
</protein>
<dbReference type="RefSeq" id="WP_160347188.1">
    <property type="nucleotide sequence ID" value="NZ_WKJZ01000003.1"/>
</dbReference>
<gene>
    <name evidence="2" type="ORF">GJV18_15415</name>
</gene>
<proteinExistence type="predicted"/>
<keyword evidence="1" id="KW-0472">Membrane</keyword>
<evidence type="ECO:0000313" key="3">
    <source>
        <dbReference type="Proteomes" id="UP000429555"/>
    </source>
</evidence>